<evidence type="ECO:0000259" key="2">
    <source>
        <dbReference type="Pfam" id="PF03732"/>
    </source>
</evidence>
<protein>
    <recommendedName>
        <fullName evidence="2">Retrotransposon gag domain-containing protein</fullName>
    </recommendedName>
</protein>
<reference evidence="3" key="1">
    <citation type="journal article" date="2023" name="Plant J.">
        <title>Genome sequences and population genomics provide insights into the demographic history, inbreeding, and mutation load of two 'living fossil' tree species of Dipteronia.</title>
        <authorList>
            <person name="Feng Y."/>
            <person name="Comes H.P."/>
            <person name="Chen J."/>
            <person name="Zhu S."/>
            <person name="Lu R."/>
            <person name="Zhang X."/>
            <person name="Li P."/>
            <person name="Qiu J."/>
            <person name="Olsen K.M."/>
            <person name="Qiu Y."/>
        </authorList>
    </citation>
    <scope>NUCLEOTIDE SEQUENCE</scope>
    <source>
        <strain evidence="3">NBL</strain>
    </source>
</reference>
<sequence length="260" mass="29744">MNGRRSVDTPPIEQDPEIERTLHQLRRNQERNMDEEIPPNQAVVQALDQPSCIILPPNINFEIKSSTIHLLPTFYGKSAEDPHIHIKEFFAVCTTITNGGENDEGIRLRLFPFSLKDKAKEWLHSLPSGSIASWVDLAAKFLSKFFRAQRTNKIQKEIMGCSNSMETRQSIKNIENQIGHIASSLSQRDQGRLPSQVIQNSKGNQESTKAITLRSGKEVGQGKEEMDVDMEAKEKKKKSLKRTDNKRRRKQWLRNQVLKS</sequence>
<dbReference type="EMBL" id="JANJYJ010000001">
    <property type="protein sequence ID" value="KAK3228816.1"/>
    <property type="molecule type" value="Genomic_DNA"/>
</dbReference>
<accession>A0AAE0EHR7</accession>
<feature type="compositionally biased region" description="Basic residues" evidence="1">
    <location>
        <begin position="235"/>
        <end position="252"/>
    </location>
</feature>
<proteinExistence type="predicted"/>
<dbReference type="InterPro" id="IPR005162">
    <property type="entry name" value="Retrotrans_gag_dom"/>
</dbReference>
<evidence type="ECO:0000313" key="4">
    <source>
        <dbReference type="Proteomes" id="UP001281410"/>
    </source>
</evidence>
<keyword evidence="4" id="KW-1185">Reference proteome</keyword>
<organism evidence="3 4">
    <name type="scientific">Dipteronia sinensis</name>
    <dbReference type="NCBI Taxonomy" id="43782"/>
    <lineage>
        <taxon>Eukaryota</taxon>
        <taxon>Viridiplantae</taxon>
        <taxon>Streptophyta</taxon>
        <taxon>Embryophyta</taxon>
        <taxon>Tracheophyta</taxon>
        <taxon>Spermatophyta</taxon>
        <taxon>Magnoliopsida</taxon>
        <taxon>eudicotyledons</taxon>
        <taxon>Gunneridae</taxon>
        <taxon>Pentapetalae</taxon>
        <taxon>rosids</taxon>
        <taxon>malvids</taxon>
        <taxon>Sapindales</taxon>
        <taxon>Sapindaceae</taxon>
        <taxon>Hippocastanoideae</taxon>
        <taxon>Acereae</taxon>
        <taxon>Dipteronia</taxon>
    </lineage>
</organism>
<gene>
    <name evidence="3" type="ORF">Dsin_000697</name>
</gene>
<dbReference type="AlphaFoldDB" id="A0AAE0EHR7"/>
<dbReference type="Proteomes" id="UP001281410">
    <property type="component" value="Unassembled WGS sequence"/>
</dbReference>
<dbReference type="PANTHER" id="PTHR33223:SF11">
    <property type="entry name" value="ELEMENT PROTEIN, PUTATIVE-RELATED"/>
    <property type="match status" value="1"/>
</dbReference>
<name>A0AAE0EHR7_9ROSI</name>
<comment type="caution">
    <text evidence="3">The sequence shown here is derived from an EMBL/GenBank/DDBJ whole genome shotgun (WGS) entry which is preliminary data.</text>
</comment>
<feature type="region of interest" description="Disordered" evidence="1">
    <location>
        <begin position="215"/>
        <end position="260"/>
    </location>
</feature>
<dbReference type="PANTHER" id="PTHR33223">
    <property type="entry name" value="CCHC-TYPE DOMAIN-CONTAINING PROTEIN"/>
    <property type="match status" value="1"/>
</dbReference>
<evidence type="ECO:0000313" key="3">
    <source>
        <dbReference type="EMBL" id="KAK3228816.1"/>
    </source>
</evidence>
<evidence type="ECO:0000256" key="1">
    <source>
        <dbReference type="SAM" id="MobiDB-lite"/>
    </source>
</evidence>
<feature type="domain" description="Retrotransposon gag" evidence="2">
    <location>
        <begin position="109"/>
        <end position="165"/>
    </location>
</feature>
<feature type="compositionally biased region" description="Basic and acidic residues" evidence="1">
    <location>
        <begin position="215"/>
        <end position="234"/>
    </location>
</feature>
<dbReference type="Pfam" id="PF03732">
    <property type="entry name" value="Retrotrans_gag"/>
    <property type="match status" value="1"/>
</dbReference>